<protein>
    <recommendedName>
        <fullName evidence="3">F-box domain-containing protein</fullName>
    </recommendedName>
</protein>
<evidence type="ECO:0008006" key="3">
    <source>
        <dbReference type="Google" id="ProtNLM"/>
    </source>
</evidence>
<evidence type="ECO:0000313" key="1">
    <source>
        <dbReference type="EMBL" id="KAJ7088723.1"/>
    </source>
</evidence>
<dbReference type="Proteomes" id="UP001222325">
    <property type="component" value="Unassembled WGS sequence"/>
</dbReference>
<dbReference type="InterPro" id="IPR032675">
    <property type="entry name" value="LRR_dom_sf"/>
</dbReference>
<dbReference type="AlphaFoldDB" id="A0AAD6XQZ1"/>
<dbReference type="EMBL" id="JARJCN010000025">
    <property type="protein sequence ID" value="KAJ7088723.1"/>
    <property type="molecule type" value="Genomic_DNA"/>
</dbReference>
<gene>
    <name evidence="1" type="ORF">B0H15DRAFT_285112</name>
</gene>
<proteinExistence type="predicted"/>
<dbReference type="Gene3D" id="3.80.10.10">
    <property type="entry name" value="Ribonuclease Inhibitor"/>
    <property type="match status" value="1"/>
</dbReference>
<sequence>MSGLERLQDNPRDLAVREPQRVLEMVQRRSYRTKMAIMLTCKHWRALEYNSFFRFLCFRAPSHLCDILDRSAAAATTVAASLGWWTRRIHLAGINFRGPTMRQERSALLQDTLVRILRHCPNVEIFVVQWPLDTSTFGTIADALVRHAAHSLRTLYIHIQGWPALHKLVATLPALPYVCAAHVRLAPSIWERHLPTPDGPPIRLPHLQQLSLSGRPQQLIHVARHWYLPALRAFSLSCETRVKAYLPATSVFLAAHGAQLTTLELCSWPAMPLAHMLAACPALTTLAFNGDWAFDLPGDTGALQGTPPFAHARLARVGLHGLGHACDPSAKRSETVRNAARMNERALALLSARGSFPALMCVRLLRGDVVRERARARAQADGDGAARRSARTWARWEGILARRDPAGGLLG</sequence>
<reference evidence="1" key="1">
    <citation type="submission" date="2023-03" db="EMBL/GenBank/DDBJ databases">
        <title>Massive genome expansion in bonnet fungi (Mycena s.s.) driven by repeated elements and novel gene families across ecological guilds.</title>
        <authorList>
            <consortium name="Lawrence Berkeley National Laboratory"/>
            <person name="Harder C.B."/>
            <person name="Miyauchi S."/>
            <person name="Viragh M."/>
            <person name="Kuo A."/>
            <person name="Thoen E."/>
            <person name="Andreopoulos B."/>
            <person name="Lu D."/>
            <person name="Skrede I."/>
            <person name="Drula E."/>
            <person name="Henrissat B."/>
            <person name="Morin E."/>
            <person name="Kohler A."/>
            <person name="Barry K."/>
            <person name="LaButti K."/>
            <person name="Morin E."/>
            <person name="Salamov A."/>
            <person name="Lipzen A."/>
            <person name="Mereny Z."/>
            <person name="Hegedus B."/>
            <person name="Baldrian P."/>
            <person name="Stursova M."/>
            <person name="Weitz H."/>
            <person name="Taylor A."/>
            <person name="Grigoriev I.V."/>
            <person name="Nagy L.G."/>
            <person name="Martin F."/>
            <person name="Kauserud H."/>
        </authorList>
    </citation>
    <scope>NUCLEOTIDE SEQUENCE</scope>
    <source>
        <strain evidence="1">CBHHK173m</strain>
    </source>
</reference>
<keyword evidence="2" id="KW-1185">Reference proteome</keyword>
<name>A0AAD6XQZ1_9AGAR</name>
<organism evidence="1 2">
    <name type="scientific">Mycena belliarum</name>
    <dbReference type="NCBI Taxonomy" id="1033014"/>
    <lineage>
        <taxon>Eukaryota</taxon>
        <taxon>Fungi</taxon>
        <taxon>Dikarya</taxon>
        <taxon>Basidiomycota</taxon>
        <taxon>Agaricomycotina</taxon>
        <taxon>Agaricomycetes</taxon>
        <taxon>Agaricomycetidae</taxon>
        <taxon>Agaricales</taxon>
        <taxon>Marasmiineae</taxon>
        <taxon>Mycenaceae</taxon>
        <taxon>Mycena</taxon>
    </lineage>
</organism>
<evidence type="ECO:0000313" key="2">
    <source>
        <dbReference type="Proteomes" id="UP001222325"/>
    </source>
</evidence>
<comment type="caution">
    <text evidence="1">The sequence shown here is derived from an EMBL/GenBank/DDBJ whole genome shotgun (WGS) entry which is preliminary data.</text>
</comment>
<accession>A0AAD6XQZ1</accession>